<dbReference type="GO" id="GO:0022627">
    <property type="term" value="C:cytosolic small ribosomal subunit"/>
    <property type="evidence" value="ECO:0007669"/>
    <property type="project" value="TreeGrafter"/>
</dbReference>
<feature type="domain" description="Small ribosomal subunit protein uS3 C-terminal" evidence="5">
    <location>
        <begin position="71"/>
        <end position="132"/>
    </location>
</feature>
<dbReference type="PANTHER" id="PTHR11760">
    <property type="entry name" value="30S/40S RIBOSOMAL PROTEIN S3"/>
    <property type="match status" value="1"/>
</dbReference>
<evidence type="ECO:0000259" key="5">
    <source>
        <dbReference type="Pfam" id="PF00189"/>
    </source>
</evidence>
<dbReference type="AlphaFoldDB" id="A0A8S9R5V0"/>
<dbReference type="Gene3D" id="3.30.1140.32">
    <property type="entry name" value="Ribosomal protein S3, C-terminal domain"/>
    <property type="match status" value="1"/>
</dbReference>
<gene>
    <name evidence="6" type="ORF">F2Q69_00011607</name>
</gene>
<sequence>MSLSHLAIFCAILIALFPLHEFVDGQGGNAGFCVPVNCDTNDKNRSCATCHIASPRKSLSFKSLAECTAGACYGVLRFFMENGAKGCEVIVSGKLRAARAKSMKFKDGYMVSSGQPTKEYTDSAGVLGIKVKVMLDWDPKGVLGPKTPLPDVVIIHAPKEEDVSSAPAQVAAPAAFYQKHPSQP</sequence>
<evidence type="ECO:0000256" key="4">
    <source>
        <dbReference type="SAM" id="SignalP"/>
    </source>
</evidence>
<dbReference type="InterPro" id="IPR057258">
    <property type="entry name" value="Ribosomal_uS3"/>
</dbReference>
<dbReference type="GO" id="GO:0006412">
    <property type="term" value="P:translation"/>
    <property type="evidence" value="ECO:0007669"/>
    <property type="project" value="InterPro"/>
</dbReference>
<dbReference type="EMBL" id="QGKX02000996">
    <property type="protein sequence ID" value="KAF3557071.1"/>
    <property type="molecule type" value="Genomic_DNA"/>
</dbReference>
<organism evidence="6 7">
    <name type="scientific">Brassica cretica</name>
    <name type="common">Mustard</name>
    <dbReference type="NCBI Taxonomy" id="69181"/>
    <lineage>
        <taxon>Eukaryota</taxon>
        <taxon>Viridiplantae</taxon>
        <taxon>Streptophyta</taxon>
        <taxon>Embryophyta</taxon>
        <taxon>Tracheophyta</taxon>
        <taxon>Spermatophyta</taxon>
        <taxon>Magnoliopsida</taxon>
        <taxon>eudicotyledons</taxon>
        <taxon>Gunneridae</taxon>
        <taxon>Pentapetalae</taxon>
        <taxon>rosids</taxon>
        <taxon>malvids</taxon>
        <taxon>Brassicales</taxon>
        <taxon>Brassicaceae</taxon>
        <taxon>Brassiceae</taxon>
        <taxon>Brassica</taxon>
    </lineage>
</organism>
<evidence type="ECO:0000256" key="1">
    <source>
        <dbReference type="ARBA" id="ARBA00010761"/>
    </source>
</evidence>
<dbReference type="GO" id="GO:0003735">
    <property type="term" value="F:structural constituent of ribosome"/>
    <property type="evidence" value="ECO:0007669"/>
    <property type="project" value="InterPro"/>
</dbReference>
<dbReference type="InterPro" id="IPR001351">
    <property type="entry name" value="Ribosomal_uS3_C"/>
</dbReference>
<reference evidence="6" key="1">
    <citation type="submission" date="2019-12" db="EMBL/GenBank/DDBJ databases">
        <title>Genome sequencing and annotation of Brassica cretica.</title>
        <authorList>
            <person name="Studholme D.J."/>
            <person name="Sarris P."/>
        </authorList>
    </citation>
    <scope>NUCLEOTIDE SEQUENCE</scope>
    <source>
        <strain evidence="6">PFS-109/04</strain>
        <tissue evidence="6">Leaf</tissue>
    </source>
</reference>
<dbReference type="GO" id="GO:0005634">
    <property type="term" value="C:nucleus"/>
    <property type="evidence" value="ECO:0007669"/>
    <property type="project" value="TreeGrafter"/>
</dbReference>
<dbReference type="Pfam" id="PF00189">
    <property type="entry name" value="Ribosomal_S3_C"/>
    <property type="match status" value="1"/>
</dbReference>
<dbReference type="InterPro" id="IPR036419">
    <property type="entry name" value="Ribosomal_S3_C_sf"/>
</dbReference>
<evidence type="ECO:0000256" key="2">
    <source>
        <dbReference type="ARBA" id="ARBA00022980"/>
    </source>
</evidence>
<dbReference type="PANTHER" id="PTHR11760:SF69">
    <property type="entry name" value="SMALL RIBOSOMAL SUBUNIT PROTEIN US3X-RELATED"/>
    <property type="match status" value="1"/>
</dbReference>
<evidence type="ECO:0000313" key="6">
    <source>
        <dbReference type="EMBL" id="KAF3557071.1"/>
    </source>
</evidence>
<accession>A0A8S9R5V0</accession>
<dbReference type="Proteomes" id="UP000712600">
    <property type="component" value="Unassembled WGS sequence"/>
</dbReference>
<feature type="signal peptide" evidence="4">
    <location>
        <begin position="1"/>
        <end position="25"/>
    </location>
</feature>
<feature type="chain" id="PRO_5035902881" description="Small ribosomal subunit protein uS3 C-terminal domain-containing protein" evidence="4">
    <location>
        <begin position="26"/>
        <end position="184"/>
    </location>
</feature>
<keyword evidence="3" id="KW-0687">Ribonucleoprotein</keyword>
<comment type="similarity">
    <text evidence="1">Belongs to the universal ribosomal protein uS3 family.</text>
</comment>
<evidence type="ECO:0000313" key="7">
    <source>
        <dbReference type="Proteomes" id="UP000712600"/>
    </source>
</evidence>
<keyword evidence="4" id="KW-0732">Signal</keyword>
<comment type="caution">
    <text evidence="6">The sequence shown here is derived from an EMBL/GenBank/DDBJ whole genome shotgun (WGS) entry which is preliminary data.</text>
</comment>
<proteinExistence type="inferred from homology"/>
<keyword evidence="2" id="KW-0689">Ribosomal protein</keyword>
<dbReference type="SUPFAM" id="SSF54821">
    <property type="entry name" value="Ribosomal protein S3 C-terminal domain"/>
    <property type="match status" value="1"/>
</dbReference>
<protein>
    <recommendedName>
        <fullName evidence="5">Small ribosomal subunit protein uS3 C-terminal domain-containing protein</fullName>
    </recommendedName>
</protein>
<evidence type="ECO:0000256" key="3">
    <source>
        <dbReference type="ARBA" id="ARBA00023274"/>
    </source>
</evidence>
<name>A0A8S9R5V0_BRACR</name>